<reference evidence="1 2" key="1">
    <citation type="submission" date="2016-10" db="EMBL/GenBank/DDBJ databases">
        <authorList>
            <person name="de Groot N.N."/>
        </authorList>
    </citation>
    <scope>NUCLEOTIDE SEQUENCE [LARGE SCALE GENOMIC DNA]</scope>
    <source>
        <strain evidence="1 2">DSM 22012</strain>
    </source>
</reference>
<name>A0A1H6CSR3_9GAMM</name>
<dbReference type="Gene3D" id="1.25.40.20">
    <property type="entry name" value="Ankyrin repeat-containing domain"/>
    <property type="match status" value="1"/>
</dbReference>
<dbReference type="InterPro" id="IPR036770">
    <property type="entry name" value="Ankyrin_rpt-contain_sf"/>
</dbReference>
<dbReference type="OrthoDB" id="6087427at2"/>
<dbReference type="RefSeq" id="WP_104004498.1">
    <property type="nucleotide sequence ID" value="NZ_FNVQ01000004.1"/>
</dbReference>
<protein>
    <recommendedName>
        <fullName evidence="3">Ankyrin repeat-containing protein</fullName>
    </recommendedName>
</protein>
<sequence>MLKIFKDARTAKLVNALRSGNREALNKLAGKFTPEQLTEPLADNFNALELALQAGQAASLRWVMEQLPQHAQRDADDTPYLLHALQHPDESLALITALLQSGFDANISHEERSLLEWCFEHCEQQTLMLHLSRLTQHGATLEQAEVLVIRSMEREDQATLNFLISSGAPLPQRLEEIECSEELRGYARRCADDKKIREMMLGR</sequence>
<evidence type="ECO:0000313" key="2">
    <source>
        <dbReference type="Proteomes" id="UP000236745"/>
    </source>
</evidence>
<keyword evidence="2" id="KW-1185">Reference proteome</keyword>
<dbReference type="EMBL" id="FNVQ01000004">
    <property type="protein sequence ID" value="SEG75898.1"/>
    <property type="molecule type" value="Genomic_DNA"/>
</dbReference>
<dbReference type="AlphaFoldDB" id="A0A1H6CSR3"/>
<evidence type="ECO:0000313" key="1">
    <source>
        <dbReference type="EMBL" id="SEG75898.1"/>
    </source>
</evidence>
<evidence type="ECO:0008006" key="3">
    <source>
        <dbReference type="Google" id="ProtNLM"/>
    </source>
</evidence>
<dbReference type="Proteomes" id="UP000236745">
    <property type="component" value="Unassembled WGS sequence"/>
</dbReference>
<accession>A0A1H6CSR3</accession>
<proteinExistence type="predicted"/>
<gene>
    <name evidence="1" type="ORF">SAMN05444390_10499</name>
</gene>
<organism evidence="1 2">
    <name type="scientific">Marinobacterium lutimaris</name>
    <dbReference type="NCBI Taxonomy" id="568106"/>
    <lineage>
        <taxon>Bacteria</taxon>
        <taxon>Pseudomonadati</taxon>
        <taxon>Pseudomonadota</taxon>
        <taxon>Gammaproteobacteria</taxon>
        <taxon>Oceanospirillales</taxon>
        <taxon>Oceanospirillaceae</taxon>
        <taxon>Marinobacterium</taxon>
    </lineage>
</organism>